<evidence type="ECO:0000313" key="12">
    <source>
        <dbReference type="EMBL" id="NYI40152.1"/>
    </source>
</evidence>
<feature type="transmembrane region" description="Helical" evidence="10">
    <location>
        <begin position="347"/>
        <end position="369"/>
    </location>
</feature>
<feature type="domain" description="HMA" evidence="11">
    <location>
        <begin position="9"/>
        <end position="78"/>
    </location>
</feature>
<dbReference type="InterPro" id="IPR018303">
    <property type="entry name" value="ATPase_P-typ_P_site"/>
</dbReference>
<dbReference type="SUPFAM" id="SSF81665">
    <property type="entry name" value="Calcium ATPase, transmembrane domain M"/>
    <property type="match status" value="1"/>
</dbReference>
<keyword evidence="5 10" id="KW-0547">Nucleotide-binding</keyword>
<keyword evidence="3 10" id="KW-0812">Transmembrane</keyword>
<name>A0A7Y9Z7B4_9MICO</name>
<dbReference type="PRINTS" id="PR00120">
    <property type="entry name" value="HATPASE"/>
</dbReference>
<feature type="transmembrane region" description="Helical" evidence="10">
    <location>
        <begin position="381"/>
        <end position="405"/>
    </location>
</feature>
<accession>A0A7Y9Z7B4</accession>
<sequence length="765" mass="78182">MTTISEAPQTINLAVGGMTCAGCASTIQRGLAILPGVDGAVVNIATRRATVNVDGTLEPEQLEDMMRAAIEGLGYQVLTPRADDPAHEAMTLSDEHAAHITADAARIADYRRRVIVGATLAVPLLLLSMIPALQFSGWAWVAAALATPVVFYSGWPFHRSAVMSARHGATTMDTLVTVGSLAAWTWSAVALVRGTGHVYFETGAVIVTLILLGKWFEVRSTAHAGDAIRALSARQSATATLEDGTVIQRDALEMGMRFVVRPGEIIATDGMVVEGEAAVDASLVTGESAPVAVTVGTEVVGGTIASDGSLTVEATRVGSETMLSQIARMVDEAQSGKADVQRLADRIASIFVPVVMGLSLITLIVWLIATGDATRSVAAAVAVLIISCPCALGLATPLAVMVGVGRGAQLGVLIRGPRVLEDTRTLTHVVLDKTGTLTTGRMSVADQTSGLSDDGAATLFAAAAAVEARSEHPVAKAIASAFEGRPLLKGFRSFPGRGAAATVQGAGADGGIADVTVGSHRLFDSMPDALAQWALAREETGHTVVYVGRSVPLGAGLIGTGVIDTAGAAGAPVVAPLAAEAAIAVRDTTKPGAREAIVALKARGLVVTLLSGDNQRVAAAVASELGIDNVIAEVLPSDKAGVIERLRAEGGRVAMVGDGVNDAPALAAADIGIAVGTGADVAREASDLTLVSGDVRAVDDAIGLARRTLGTIRGNLFWAFAYNVVAIPLAASGLLNPMIAAAAMGGSSLFVVGNSLRLRGYTPKR</sequence>
<dbReference type="Gene3D" id="3.40.50.1000">
    <property type="entry name" value="HAD superfamily/HAD-like"/>
    <property type="match status" value="1"/>
</dbReference>
<feature type="transmembrane region" description="Helical" evidence="10">
    <location>
        <begin position="738"/>
        <end position="756"/>
    </location>
</feature>
<organism evidence="12 13">
    <name type="scientific">Demequina lutea</name>
    <dbReference type="NCBI Taxonomy" id="431489"/>
    <lineage>
        <taxon>Bacteria</taxon>
        <taxon>Bacillati</taxon>
        <taxon>Actinomycetota</taxon>
        <taxon>Actinomycetes</taxon>
        <taxon>Micrococcales</taxon>
        <taxon>Demequinaceae</taxon>
        <taxon>Demequina</taxon>
    </lineage>
</organism>
<dbReference type="SUPFAM" id="SSF56784">
    <property type="entry name" value="HAD-like"/>
    <property type="match status" value="1"/>
</dbReference>
<protein>
    <submittedName>
        <fullName evidence="12">Cu+-exporting ATPase</fullName>
    </submittedName>
</protein>
<keyword evidence="9 10" id="KW-0472">Membrane</keyword>
<dbReference type="SUPFAM" id="SSF55008">
    <property type="entry name" value="HMA, heavy metal-associated domain"/>
    <property type="match status" value="1"/>
</dbReference>
<dbReference type="SFLD" id="SFLDG00002">
    <property type="entry name" value="C1.7:_P-type_atpase_like"/>
    <property type="match status" value="1"/>
</dbReference>
<dbReference type="RefSeq" id="WP_062074858.1">
    <property type="nucleotide sequence ID" value="NZ_BBRC01000004.1"/>
</dbReference>
<dbReference type="PANTHER" id="PTHR43520:SF8">
    <property type="entry name" value="P-TYPE CU(+) TRANSPORTER"/>
    <property type="match status" value="1"/>
</dbReference>
<dbReference type="SUPFAM" id="SSF81660">
    <property type="entry name" value="Metal cation-transporting ATPase, ATP-binding domain N"/>
    <property type="match status" value="1"/>
</dbReference>
<dbReference type="InterPro" id="IPR036412">
    <property type="entry name" value="HAD-like_sf"/>
</dbReference>
<evidence type="ECO:0000256" key="2">
    <source>
        <dbReference type="ARBA" id="ARBA00006024"/>
    </source>
</evidence>
<dbReference type="Gene3D" id="3.40.1110.10">
    <property type="entry name" value="Calcium-transporting ATPase, cytoplasmic domain N"/>
    <property type="match status" value="1"/>
</dbReference>
<comment type="similarity">
    <text evidence="2 10">Belongs to the cation transport ATPase (P-type) (TC 3.A.3) family. Type IB subfamily.</text>
</comment>
<dbReference type="InterPro" id="IPR059000">
    <property type="entry name" value="ATPase_P-type_domA"/>
</dbReference>
<dbReference type="Pfam" id="PF00403">
    <property type="entry name" value="HMA"/>
    <property type="match status" value="1"/>
</dbReference>
<dbReference type="InterPro" id="IPR006121">
    <property type="entry name" value="HMA_dom"/>
</dbReference>
<dbReference type="PROSITE" id="PS50846">
    <property type="entry name" value="HMA_2"/>
    <property type="match status" value="1"/>
</dbReference>
<evidence type="ECO:0000256" key="5">
    <source>
        <dbReference type="ARBA" id="ARBA00022741"/>
    </source>
</evidence>
<gene>
    <name evidence="12" type="ORF">BKA03_000271</name>
</gene>
<comment type="caution">
    <text evidence="12">The sequence shown here is derived from an EMBL/GenBank/DDBJ whole genome shotgun (WGS) entry which is preliminary data.</text>
</comment>
<evidence type="ECO:0000256" key="1">
    <source>
        <dbReference type="ARBA" id="ARBA00004651"/>
    </source>
</evidence>
<reference evidence="12 13" key="1">
    <citation type="submission" date="2020-07" db="EMBL/GenBank/DDBJ databases">
        <title>Sequencing the genomes of 1000 actinobacteria strains.</title>
        <authorList>
            <person name="Klenk H.-P."/>
        </authorList>
    </citation>
    <scope>NUCLEOTIDE SEQUENCE [LARGE SCALE GENOMIC DNA]</scope>
    <source>
        <strain evidence="12 13">DSM 19970</strain>
    </source>
</reference>
<dbReference type="GO" id="GO:0016887">
    <property type="term" value="F:ATP hydrolysis activity"/>
    <property type="evidence" value="ECO:0007669"/>
    <property type="project" value="InterPro"/>
</dbReference>
<dbReference type="InterPro" id="IPR044492">
    <property type="entry name" value="P_typ_ATPase_HD_dom"/>
</dbReference>
<dbReference type="InterPro" id="IPR008250">
    <property type="entry name" value="ATPase_P-typ_transduc_dom_A_sf"/>
</dbReference>
<keyword evidence="10" id="KW-1003">Cell membrane</keyword>
<dbReference type="PRINTS" id="PR00119">
    <property type="entry name" value="CATATPASE"/>
</dbReference>
<dbReference type="EMBL" id="JACBZO010000001">
    <property type="protein sequence ID" value="NYI40152.1"/>
    <property type="molecule type" value="Genomic_DNA"/>
</dbReference>
<keyword evidence="8 10" id="KW-1133">Transmembrane helix</keyword>
<keyword evidence="7" id="KW-1278">Translocase</keyword>
<dbReference type="InterPro" id="IPR036163">
    <property type="entry name" value="HMA_dom_sf"/>
</dbReference>
<dbReference type="CDD" id="cd02094">
    <property type="entry name" value="P-type_ATPase_Cu-like"/>
    <property type="match status" value="1"/>
</dbReference>
<dbReference type="Gene3D" id="2.70.150.10">
    <property type="entry name" value="Calcium-transporting ATPase, cytoplasmic transduction domain A"/>
    <property type="match status" value="1"/>
</dbReference>
<dbReference type="PANTHER" id="PTHR43520">
    <property type="entry name" value="ATP7, ISOFORM B"/>
    <property type="match status" value="1"/>
</dbReference>
<evidence type="ECO:0000259" key="11">
    <source>
        <dbReference type="PROSITE" id="PS50846"/>
    </source>
</evidence>
<dbReference type="InterPro" id="IPR023299">
    <property type="entry name" value="ATPase_P-typ_cyto_dom_N"/>
</dbReference>
<dbReference type="CDD" id="cd00371">
    <property type="entry name" value="HMA"/>
    <property type="match status" value="1"/>
</dbReference>
<dbReference type="GO" id="GO:0005507">
    <property type="term" value="F:copper ion binding"/>
    <property type="evidence" value="ECO:0007669"/>
    <property type="project" value="TreeGrafter"/>
</dbReference>
<evidence type="ECO:0000256" key="6">
    <source>
        <dbReference type="ARBA" id="ARBA00022840"/>
    </source>
</evidence>
<evidence type="ECO:0000256" key="9">
    <source>
        <dbReference type="ARBA" id="ARBA00023136"/>
    </source>
</evidence>
<dbReference type="InterPro" id="IPR001757">
    <property type="entry name" value="P_typ_ATPase"/>
</dbReference>
<dbReference type="FunFam" id="2.70.150.10:FF:000002">
    <property type="entry name" value="Copper-transporting ATPase 1, putative"/>
    <property type="match status" value="1"/>
</dbReference>
<feature type="transmembrane region" description="Helical" evidence="10">
    <location>
        <begin position="138"/>
        <end position="155"/>
    </location>
</feature>
<dbReference type="InterPro" id="IPR023214">
    <property type="entry name" value="HAD_sf"/>
</dbReference>
<dbReference type="Proteomes" id="UP000547973">
    <property type="component" value="Unassembled WGS sequence"/>
</dbReference>
<dbReference type="Pfam" id="PF00702">
    <property type="entry name" value="Hydrolase"/>
    <property type="match status" value="1"/>
</dbReference>
<evidence type="ECO:0000256" key="4">
    <source>
        <dbReference type="ARBA" id="ARBA00022723"/>
    </source>
</evidence>
<keyword evidence="6 10" id="KW-0067">ATP-binding</keyword>
<dbReference type="GO" id="GO:0055070">
    <property type="term" value="P:copper ion homeostasis"/>
    <property type="evidence" value="ECO:0007669"/>
    <property type="project" value="TreeGrafter"/>
</dbReference>
<dbReference type="SFLD" id="SFLDS00003">
    <property type="entry name" value="Haloacid_Dehalogenase"/>
    <property type="match status" value="1"/>
</dbReference>
<dbReference type="SFLD" id="SFLDF00027">
    <property type="entry name" value="p-type_atpase"/>
    <property type="match status" value="1"/>
</dbReference>
<evidence type="ECO:0000256" key="10">
    <source>
        <dbReference type="RuleBase" id="RU362081"/>
    </source>
</evidence>
<dbReference type="Gene3D" id="3.30.70.100">
    <property type="match status" value="1"/>
</dbReference>
<dbReference type="GO" id="GO:0005524">
    <property type="term" value="F:ATP binding"/>
    <property type="evidence" value="ECO:0007669"/>
    <property type="project" value="UniProtKB-UniRule"/>
</dbReference>
<dbReference type="InterPro" id="IPR027256">
    <property type="entry name" value="P-typ_ATPase_IB"/>
</dbReference>
<dbReference type="GO" id="GO:0005886">
    <property type="term" value="C:plasma membrane"/>
    <property type="evidence" value="ECO:0007669"/>
    <property type="project" value="UniProtKB-SubCell"/>
</dbReference>
<dbReference type="GO" id="GO:0043682">
    <property type="term" value="F:P-type divalent copper transporter activity"/>
    <property type="evidence" value="ECO:0007669"/>
    <property type="project" value="TreeGrafter"/>
</dbReference>
<evidence type="ECO:0000313" key="13">
    <source>
        <dbReference type="Proteomes" id="UP000547973"/>
    </source>
</evidence>
<keyword evidence="4 10" id="KW-0479">Metal-binding</keyword>
<dbReference type="NCBIfam" id="TIGR01525">
    <property type="entry name" value="ATPase-IB_hvy"/>
    <property type="match status" value="1"/>
</dbReference>
<dbReference type="Pfam" id="PF00122">
    <property type="entry name" value="E1-E2_ATPase"/>
    <property type="match status" value="1"/>
</dbReference>
<feature type="transmembrane region" description="Helical" evidence="10">
    <location>
        <begin position="716"/>
        <end position="732"/>
    </location>
</feature>
<dbReference type="SUPFAM" id="SSF81653">
    <property type="entry name" value="Calcium ATPase, transduction domain A"/>
    <property type="match status" value="1"/>
</dbReference>
<evidence type="ECO:0000256" key="8">
    <source>
        <dbReference type="ARBA" id="ARBA00022989"/>
    </source>
</evidence>
<keyword evidence="13" id="KW-1185">Reference proteome</keyword>
<evidence type="ECO:0000256" key="7">
    <source>
        <dbReference type="ARBA" id="ARBA00022967"/>
    </source>
</evidence>
<dbReference type="PROSITE" id="PS00154">
    <property type="entry name" value="ATPASE_E1_E2"/>
    <property type="match status" value="1"/>
</dbReference>
<comment type="subcellular location">
    <subcellularLocation>
        <location evidence="1">Cell membrane</location>
        <topology evidence="1">Multi-pass membrane protein</topology>
    </subcellularLocation>
</comment>
<dbReference type="InterPro" id="IPR023298">
    <property type="entry name" value="ATPase_P-typ_TM_dom_sf"/>
</dbReference>
<evidence type="ECO:0000256" key="3">
    <source>
        <dbReference type="ARBA" id="ARBA00022692"/>
    </source>
</evidence>
<dbReference type="AlphaFoldDB" id="A0A7Y9Z7B4"/>
<feature type="transmembrane region" description="Helical" evidence="10">
    <location>
        <begin position="114"/>
        <end position="132"/>
    </location>
</feature>
<proteinExistence type="inferred from homology"/>
<dbReference type="NCBIfam" id="TIGR01494">
    <property type="entry name" value="ATPase_P-type"/>
    <property type="match status" value="2"/>
</dbReference>
<dbReference type="OrthoDB" id="7059309at2"/>